<dbReference type="OrthoDB" id="416786at2759"/>
<dbReference type="SUPFAM" id="SSF56801">
    <property type="entry name" value="Acetyl-CoA synthetase-like"/>
    <property type="match status" value="1"/>
</dbReference>
<dbReference type="STRING" id="227321.Q5AR37"/>
<dbReference type="Gene3D" id="3.30.559.10">
    <property type="entry name" value="Chloramphenicol acetyltransferase-like domain"/>
    <property type="match status" value="1"/>
</dbReference>
<accession>C8VPY2</accession>
<dbReference type="KEGG" id="ani:ANIA_09243"/>
<feature type="domain" description="AMP-dependent synthetase/ligase" evidence="5">
    <location>
        <begin position="499"/>
        <end position="819"/>
    </location>
</feature>
<dbReference type="Pfam" id="PF00501">
    <property type="entry name" value="AMP-binding"/>
    <property type="match status" value="1"/>
</dbReference>
<reference evidence="7" key="2">
    <citation type="journal article" date="2009" name="Fungal Genet. Biol.">
        <title>The 2008 update of the Aspergillus nidulans genome annotation: a community effort.</title>
        <authorList>
            <person name="Wortman J.R."/>
            <person name="Gilsenan J.M."/>
            <person name="Joardar V."/>
            <person name="Deegan J."/>
            <person name="Clutterbuck J."/>
            <person name="Andersen M.R."/>
            <person name="Archer D."/>
            <person name="Bencina M."/>
            <person name="Braus G."/>
            <person name="Coutinho P."/>
            <person name="von Dohren H."/>
            <person name="Doonan J."/>
            <person name="Driessen A.J."/>
            <person name="Durek P."/>
            <person name="Espeso E."/>
            <person name="Fekete E."/>
            <person name="Flipphi M."/>
            <person name="Estrada C.G."/>
            <person name="Geysens S."/>
            <person name="Goldman G."/>
            <person name="de Groot P.W."/>
            <person name="Hansen K."/>
            <person name="Harris S.D."/>
            <person name="Heinekamp T."/>
            <person name="Helmstaedt K."/>
            <person name="Henrissat B."/>
            <person name="Hofmann G."/>
            <person name="Homan T."/>
            <person name="Horio T."/>
            <person name="Horiuchi H."/>
            <person name="James S."/>
            <person name="Jones M."/>
            <person name="Karaffa L."/>
            <person name="Karanyi Z."/>
            <person name="Kato M."/>
            <person name="Keller N."/>
            <person name="Kelly D.E."/>
            <person name="Kiel J.A."/>
            <person name="Kim J.M."/>
            <person name="van der Klei I.J."/>
            <person name="Klis F.M."/>
            <person name="Kovalchuk A."/>
            <person name="Krasevec N."/>
            <person name="Kubicek C.P."/>
            <person name="Liu B."/>
            <person name="Maccabe A."/>
            <person name="Meyer V."/>
            <person name="Mirabito P."/>
            <person name="Miskei M."/>
            <person name="Mos M."/>
            <person name="Mullins J."/>
            <person name="Nelson D.R."/>
            <person name="Nielsen J."/>
            <person name="Oakley B.R."/>
            <person name="Osmani S.A."/>
            <person name="Pakula T."/>
            <person name="Paszewski A."/>
            <person name="Paulsen I."/>
            <person name="Pilsyk S."/>
            <person name="Pocsi I."/>
            <person name="Punt P.J."/>
            <person name="Ram A.F."/>
            <person name="Ren Q."/>
            <person name="Robellet X."/>
            <person name="Robson G."/>
            <person name="Seiboth B."/>
            <person name="van Solingen P."/>
            <person name="Specht T."/>
            <person name="Sun J."/>
            <person name="Taheri-Talesh N."/>
            <person name="Takeshita N."/>
            <person name="Ussery D."/>
            <person name="vanKuyk P.A."/>
            <person name="Visser H."/>
            <person name="van de Vondervoort P.J."/>
            <person name="de Vries R.P."/>
            <person name="Walton J."/>
            <person name="Xiang X."/>
            <person name="Xiong Y."/>
            <person name="Zeng A.P."/>
            <person name="Brandt B.W."/>
            <person name="Cornell M.J."/>
            <person name="van den Hondel C.A."/>
            <person name="Visser J."/>
            <person name="Oliver S.G."/>
            <person name="Turner G."/>
        </authorList>
    </citation>
    <scope>GENOME REANNOTATION</scope>
    <source>
        <strain evidence="7">FGSC A4 / ATCC 38163 / CBS 112.46 / NRRL 194 / M139</strain>
    </source>
</reference>
<gene>
    <name evidence="6" type="ORF">ANIA_09243</name>
</gene>
<feature type="region of interest" description="Disordered" evidence="4">
    <location>
        <begin position="929"/>
        <end position="948"/>
    </location>
</feature>
<dbReference type="Gene3D" id="3.30.300.30">
    <property type="match status" value="1"/>
</dbReference>
<name>Q5AR37_EMENI</name>
<keyword evidence="1" id="KW-0596">Phosphopantetheine</keyword>
<dbReference type="Gene3D" id="3.40.50.980">
    <property type="match status" value="2"/>
</dbReference>
<dbReference type="HOGENOM" id="CLU_310356_0_0_1"/>
<keyword evidence="2" id="KW-0597">Phosphoprotein</keyword>
<dbReference type="Proteomes" id="UP000000560">
    <property type="component" value="Chromosome VIII"/>
</dbReference>
<dbReference type="EMBL" id="BN001308">
    <property type="protein sequence ID" value="CBF87235.1"/>
    <property type="molecule type" value="Genomic_DNA"/>
</dbReference>
<dbReference type="RefSeq" id="XP_682512.1">
    <property type="nucleotide sequence ID" value="XM_677420.1"/>
</dbReference>
<dbReference type="Gene3D" id="3.30.559.30">
    <property type="entry name" value="Nonribosomal peptide synthetase, condensation domain"/>
    <property type="match status" value="2"/>
</dbReference>
<keyword evidence="7" id="KW-1185">Reference proteome</keyword>
<dbReference type="InterPro" id="IPR000873">
    <property type="entry name" value="AMP-dep_synth/lig_dom"/>
</dbReference>
<dbReference type="InterPro" id="IPR045851">
    <property type="entry name" value="AMP-bd_C_sf"/>
</dbReference>
<evidence type="ECO:0000256" key="2">
    <source>
        <dbReference type="ARBA" id="ARBA00022553"/>
    </source>
</evidence>
<dbReference type="CDD" id="cd05918">
    <property type="entry name" value="A_NRPS_SidN3_like"/>
    <property type="match status" value="1"/>
</dbReference>
<dbReference type="eggNOG" id="KOG1178">
    <property type="taxonomic scope" value="Eukaryota"/>
</dbReference>
<evidence type="ECO:0000256" key="4">
    <source>
        <dbReference type="SAM" id="MobiDB-lite"/>
    </source>
</evidence>
<evidence type="ECO:0000256" key="1">
    <source>
        <dbReference type="ARBA" id="ARBA00022450"/>
    </source>
</evidence>
<dbReference type="SUPFAM" id="SSF52777">
    <property type="entry name" value="CoA-dependent acyltransferases"/>
    <property type="match status" value="3"/>
</dbReference>
<evidence type="ECO:0000256" key="3">
    <source>
        <dbReference type="ARBA" id="ARBA00029454"/>
    </source>
</evidence>
<comment type="similarity">
    <text evidence="3">Belongs to the NRP synthetase family.</text>
</comment>
<dbReference type="PANTHER" id="PTHR45398">
    <property type="match status" value="1"/>
</dbReference>
<dbReference type="AlphaFoldDB" id="Q5AR37"/>
<reference evidence="7" key="1">
    <citation type="journal article" date="2005" name="Nature">
        <title>Sequencing of Aspergillus nidulans and comparative analysis with A. fumigatus and A. oryzae.</title>
        <authorList>
            <person name="Galagan J.E."/>
            <person name="Calvo S.E."/>
            <person name="Cuomo C."/>
            <person name="Ma L.J."/>
            <person name="Wortman J.R."/>
            <person name="Batzoglou S."/>
            <person name="Lee S.I."/>
            <person name="Basturkmen M."/>
            <person name="Spevak C.C."/>
            <person name="Clutterbuck J."/>
            <person name="Kapitonov V."/>
            <person name="Jurka J."/>
            <person name="Scazzocchio C."/>
            <person name="Farman M."/>
            <person name="Butler J."/>
            <person name="Purcell S."/>
            <person name="Harris S."/>
            <person name="Braus G.H."/>
            <person name="Draht O."/>
            <person name="Busch S."/>
            <person name="D'Enfert C."/>
            <person name="Bouchier C."/>
            <person name="Goldman G.H."/>
            <person name="Bell-Pedersen D."/>
            <person name="Griffiths-Jones S."/>
            <person name="Doonan J.H."/>
            <person name="Yu J."/>
            <person name="Vienken K."/>
            <person name="Pain A."/>
            <person name="Freitag M."/>
            <person name="Selker E.U."/>
            <person name="Archer D.B."/>
            <person name="Penalva M.A."/>
            <person name="Oakley B.R."/>
            <person name="Momany M."/>
            <person name="Tanaka T."/>
            <person name="Kumagai T."/>
            <person name="Asai K."/>
            <person name="Machida M."/>
            <person name="Nierman W.C."/>
            <person name="Denning D.W."/>
            <person name="Caddick M."/>
            <person name="Hynes M."/>
            <person name="Paoletti M."/>
            <person name="Fischer R."/>
            <person name="Miller B."/>
            <person name="Dyer P."/>
            <person name="Sachs M.S."/>
            <person name="Osmani S.A."/>
            <person name="Birren B.W."/>
        </authorList>
    </citation>
    <scope>NUCLEOTIDE SEQUENCE [LARGE SCALE GENOMIC DNA]</scope>
    <source>
        <strain evidence="7">FGSC A4 / ATCC 38163 / CBS 112.46 / NRRL 194 / M139</strain>
    </source>
</reference>
<dbReference type="InterPro" id="IPR023213">
    <property type="entry name" value="CAT-like_dom_sf"/>
</dbReference>
<dbReference type="InterPro" id="IPR042099">
    <property type="entry name" value="ANL_N_sf"/>
</dbReference>
<evidence type="ECO:0000313" key="6">
    <source>
        <dbReference type="EMBL" id="CBF87235.1"/>
    </source>
</evidence>
<evidence type="ECO:0000313" key="7">
    <source>
        <dbReference type="Proteomes" id="UP000000560"/>
    </source>
</evidence>
<accession>Q5AR37</accession>
<dbReference type="GeneID" id="2867903"/>
<proteinExistence type="inferred from homology"/>
<evidence type="ECO:0000259" key="5">
    <source>
        <dbReference type="Pfam" id="PF00501"/>
    </source>
</evidence>
<organism evidence="6 7">
    <name type="scientific">Emericella nidulans (strain FGSC A4 / ATCC 38163 / CBS 112.46 / NRRL 194 / M139)</name>
    <name type="common">Aspergillus nidulans</name>
    <dbReference type="NCBI Taxonomy" id="227321"/>
    <lineage>
        <taxon>Eukaryota</taxon>
        <taxon>Fungi</taxon>
        <taxon>Dikarya</taxon>
        <taxon>Ascomycota</taxon>
        <taxon>Pezizomycotina</taxon>
        <taxon>Eurotiomycetes</taxon>
        <taxon>Eurotiomycetidae</taxon>
        <taxon>Eurotiales</taxon>
        <taxon>Aspergillaceae</taxon>
        <taxon>Aspergillus</taxon>
        <taxon>Aspergillus subgen. Nidulantes</taxon>
    </lineage>
</organism>
<protein>
    <submittedName>
        <fullName evidence="6">NRPS-like enzyme, putative (JCVI)</fullName>
    </submittedName>
</protein>
<dbReference type="PANTHER" id="PTHR45398:SF1">
    <property type="entry name" value="ENZYME, PUTATIVE (JCVI)-RELATED"/>
    <property type="match status" value="1"/>
</dbReference>
<dbReference type="Gene3D" id="3.40.50.12780">
    <property type="entry name" value="N-terminal domain of ligase-like"/>
    <property type="match status" value="1"/>
</dbReference>
<sequence>MRTEPLDVLLAALIYPMRAHSIVDLSNSIGWFTTIFPIFVPTEPGGRALDTVRQVKNQRKQLSANGLSYFTSKYHNHNGAQAFADHMPVETLFNYLGLYQGLERADGGFQRVPFNEGDVGLAVRRYALFEINVYVVNGSAHITVAFNQKMNHRERIEAWLALYTDELVELSQQLAKADYTLTRSDYPLLPIAYPRLDKFQSEELPQLGYPIDAIEDIYPCSPLQECVLLSQARLDGAGAYLYHAILPLDSAGGDPSRLQFAWQQVGDRHSILRTVFLRRITDQPFDQMVLGSHTARTLLLEEAVSGMDAVDTAEALDFWASHLRGVQSCHFPNSAAVDDALSGLQKALRDIEVKVPDTARVRRGPVHQCARLRCESESVGTQDDHEQLKELQEEHLKILRIQRLDVDNIKVGDVALRYVEGEDPTGYNITVNVADNDHGFTVHLGYLASRLSPEHAANISDALSAAISSIVSDPQSTTSFEMERDLPPTVNECIHVLVERSAAAAPDAPAVASWDGEFSYAELNRHANQLARVLAEMGFSRKNLILICFEKSSCAAVAMLGILKAGAGFVPLDPALPPERISAIIAQTGSSLALVSASTSKRIVNLVSRTLVVWVASNMWLGSDDMVIGSASPRNIAYTIFTSGSTGVAKGVVIEHSAVPVRRLYICACILEIFTTLVYGGCICIPSEEERMSDIAGSISRLQANTTFLTPSVVRILWPNQVPSLTTIILGGEALDAENIATWVGARNDICLINGYGPTETCVFCVMHTFTSKTQRHDVLGRTVSSRSWIGRPENHNHLAPVGSIGELLVEGGTVARGYVGDEEKSSQSFLSNHEAASRITRGERQADPRFHKTSDLVRYNTDGTISYIGRKDRQIKLRGQRIELSEIEHQNRDSFHPTRRLRRRSCFHTGRRSRPFSLLLYVRPTRMMNRGGSLPNRPLRSQASSVN</sequence>
<dbReference type="OMA" id="ICACILE"/>
<dbReference type="InParanoid" id="Q5AR37"/>